<evidence type="ECO:0000256" key="10">
    <source>
        <dbReference type="ARBA" id="ARBA00023180"/>
    </source>
</evidence>
<dbReference type="AlphaFoldDB" id="M1B617"/>
<dbReference type="SUPFAM" id="SSF52058">
    <property type="entry name" value="L domain-like"/>
    <property type="match status" value="1"/>
</dbReference>
<evidence type="ECO:0000313" key="12">
    <source>
        <dbReference type="Proteomes" id="UP000011115"/>
    </source>
</evidence>
<organism evidence="11 12">
    <name type="scientific">Solanum tuberosum</name>
    <name type="common">Potato</name>
    <dbReference type="NCBI Taxonomy" id="4113"/>
    <lineage>
        <taxon>Eukaryota</taxon>
        <taxon>Viridiplantae</taxon>
        <taxon>Streptophyta</taxon>
        <taxon>Embryophyta</taxon>
        <taxon>Tracheophyta</taxon>
        <taxon>Spermatophyta</taxon>
        <taxon>Magnoliopsida</taxon>
        <taxon>eudicotyledons</taxon>
        <taxon>Gunneridae</taxon>
        <taxon>Pentapetalae</taxon>
        <taxon>asterids</taxon>
        <taxon>lamiids</taxon>
        <taxon>Solanales</taxon>
        <taxon>Solanaceae</taxon>
        <taxon>Solanoideae</taxon>
        <taxon>Solaneae</taxon>
        <taxon>Solanum</taxon>
    </lineage>
</organism>
<keyword evidence="3" id="KW-1003">Cell membrane</keyword>
<keyword evidence="6" id="KW-0677">Repeat</keyword>
<dbReference type="PANTHER" id="PTHR27004">
    <property type="entry name" value="RECEPTOR-LIKE PROTEIN 12 ISOFORM X1"/>
    <property type="match status" value="1"/>
</dbReference>
<name>M1B617_SOLTU</name>
<comment type="subcellular location">
    <subcellularLocation>
        <location evidence="1">Cell membrane</location>
        <topology evidence="1">Single-pass type I membrane protein</topology>
    </subcellularLocation>
</comment>
<evidence type="ECO:0000256" key="9">
    <source>
        <dbReference type="ARBA" id="ARBA00023170"/>
    </source>
</evidence>
<evidence type="ECO:0000256" key="7">
    <source>
        <dbReference type="ARBA" id="ARBA00022989"/>
    </source>
</evidence>
<dbReference type="EnsemblPlants" id="PGSC0003DMT400037871">
    <property type="protein sequence ID" value="PGSC0003DMT400037871"/>
    <property type="gene ID" value="PGSC0003DMG402014608"/>
</dbReference>
<dbReference type="PaxDb" id="4113-PGSC0003DMT400037871"/>
<keyword evidence="12" id="KW-1185">Reference proteome</keyword>
<dbReference type="InParanoid" id="M1B617"/>
<dbReference type="Gene3D" id="3.80.10.10">
    <property type="entry name" value="Ribonuclease Inhibitor"/>
    <property type="match status" value="1"/>
</dbReference>
<keyword evidence="5" id="KW-0812">Transmembrane</keyword>
<evidence type="ECO:0000256" key="8">
    <source>
        <dbReference type="ARBA" id="ARBA00023136"/>
    </source>
</evidence>
<keyword evidence="10" id="KW-0325">Glycoprotein</keyword>
<dbReference type="HOGENOM" id="CLU_150957_0_0_1"/>
<comment type="similarity">
    <text evidence="2">Belongs to the RLP family.</text>
</comment>
<reference evidence="11" key="2">
    <citation type="submission" date="2015-06" db="UniProtKB">
        <authorList>
            <consortium name="EnsemblPlants"/>
        </authorList>
    </citation>
    <scope>IDENTIFICATION</scope>
    <source>
        <strain evidence="11">DM1-3 516 R44</strain>
    </source>
</reference>
<sequence length="143" mass="16832">MVQEPENHPLAEVKLKSCLKWKSSRGVGVMDMWDIELFQHFYFWYIRLQFQMSILKMKANFKELQVLDLGDNHFNDTFLMWLETLPELQGLGLRSNKLCGSIKTSRIEDMFPQLQIADLSYNIFLGNLPTSLFQHLKAMRSID</sequence>
<evidence type="ECO:0000313" key="11">
    <source>
        <dbReference type="EnsemblPlants" id="PGSC0003DMT400037871"/>
    </source>
</evidence>
<evidence type="ECO:0000256" key="6">
    <source>
        <dbReference type="ARBA" id="ARBA00022737"/>
    </source>
</evidence>
<dbReference type="eggNOG" id="KOG0619">
    <property type="taxonomic scope" value="Eukaryota"/>
</dbReference>
<keyword evidence="9" id="KW-0675">Receptor</keyword>
<proteinExistence type="inferred from homology"/>
<dbReference type="ExpressionAtlas" id="M1B617">
    <property type="expression patterns" value="baseline"/>
</dbReference>
<evidence type="ECO:0000256" key="5">
    <source>
        <dbReference type="ARBA" id="ARBA00022692"/>
    </source>
</evidence>
<dbReference type="Gramene" id="PGSC0003DMT400037871">
    <property type="protein sequence ID" value="PGSC0003DMT400037871"/>
    <property type="gene ID" value="PGSC0003DMG402014608"/>
</dbReference>
<keyword evidence="7" id="KW-1133">Transmembrane helix</keyword>
<evidence type="ECO:0000256" key="1">
    <source>
        <dbReference type="ARBA" id="ARBA00004251"/>
    </source>
</evidence>
<evidence type="ECO:0000256" key="2">
    <source>
        <dbReference type="ARBA" id="ARBA00009592"/>
    </source>
</evidence>
<dbReference type="Proteomes" id="UP000011115">
    <property type="component" value="Unassembled WGS sequence"/>
</dbReference>
<evidence type="ECO:0000256" key="3">
    <source>
        <dbReference type="ARBA" id="ARBA00022475"/>
    </source>
</evidence>
<keyword evidence="4" id="KW-0433">Leucine-rich repeat</keyword>
<dbReference type="Pfam" id="PF00560">
    <property type="entry name" value="LRR_1"/>
    <property type="match status" value="1"/>
</dbReference>
<dbReference type="InterPro" id="IPR001611">
    <property type="entry name" value="Leu-rich_rpt"/>
</dbReference>
<reference evidence="12" key="1">
    <citation type="journal article" date="2011" name="Nature">
        <title>Genome sequence and analysis of the tuber crop potato.</title>
        <authorList>
            <consortium name="The Potato Genome Sequencing Consortium"/>
        </authorList>
    </citation>
    <scope>NUCLEOTIDE SEQUENCE [LARGE SCALE GENOMIC DNA]</scope>
    <source>
        <strain evidence="12">cv. DM1-3 516 R44</strain>
    </source>
</reference>
<dbReference type="InterPro" id="IPR032675">
    <property type="entry name" value="LRR_dom_sf"/>
</dbReference>
<accession>M1B617</accession>
<evidence type="ECO:0000256" key="4">
    <source>
        <dbReference type="ARBA" id="ARBA00022614"/>
    </source>
</evidence>
<dbReference type="PANTHER" id="PTHR27004:SF428">
    <property type="entry name" value="OS01G0160600 PROTEIN"/>
    <property type="match status" value="1"/>
</dbReference>
<keyword evidence="8" id="KW-0472">Membrane</keyword>
<dbReference type="GO" id="GO:0005886">
    <property type="term" value="C:plasma membrane"/>
    <property type="evidence" value="ECO:0007669"/>
    <property type="project" value="UniProtKB-SubCell"/>
</dbReference>
<protein>
    <submittedName>
        <fullName evidence="11">Elicitor-inducible LRR receptor EILP</fullName>
    </submittedName>
</protein>